<name>A0A0D2XHY5_FUSOF</name>
<keyword evidence="4" id="KW-0677">Repeat</keyword>
<organism evidence="9 10">
    <name type="scientific">Fusarium oxysporum (strain Fo5176)</name>
    <name type="common">Fusarium vascular wilt</name>
    <dbReference type="NCBI Taxonomy" id="660025"/>
    <lineage>
        <taxon>Eukaryota</taxon>
        <taxon>Fungi</taxon>
        <taxon>Dikarya</taxon>
        <taxon>Ascomycota</taxon>
        <taxon>Pezizomycotina</taxon>
        <taxon>Sordariomycetes</taxon>
        <taxon>Hypocreomycetidae</taxon>
        <taxon>Hypocreales</taxon>
        <taxon>Nectriaceae</taxon>
        <taxon>Fusarium</taxon>
        <taxon>Fusarium oxysporum species complex</taxon>
    </lineage>
</organism>
<feature type="transmembrane region" description="Helical" evidence="8">
    <location>
        <begin position="197"/>
        <end position="216"/>
    </location>
</feature>
<evidence type="ECO:0000313" key="10">
    <source>
        <dbReference type="Proteomes" id="UP000002489"/>
    </source>
</evidence>
<reference evidence="10" key="1">
    <citation type="journal article" date="2012" name="Mol. Plant Microbe Interact.">
        <title>A highly conserved effector in Fusarium oxysporum is required for full virulence on Arabidopsis.</title>
        <authorList>
            <person name="Thatcher L.F."/>
            <person name="Gardiner D.M."/>
            <person name="Kazan K."/>
            <person name="Manners J."/>
        </authorList>
    </citation>
    <scope>NUCLEOTIDE SEQUENCE [LARGE SCALE GENOMIC DNA]</scope>
    <source>
        <strain evidence="10">Fo5176</strain>
    </source>
</reference>
<evidence type="ECO:0000256" key="1">
    <source>
        <dbReference type="ARBA" id="ARBA00004141"/>
    </source>
</evidence>
<sequence>MDADNEKKILVEDSTTTTQKDEPEKQAELGDLWRVFRFADRLDWILNFTSLICSIASGATLPLMTIVFGQFTGRFSDYASGKLDPEDFQDEVNTFVLWFVYLFVGKFVLSYLATLTVTVSGIRTTRVLRQRFLEHLLRTEIWYFDTANVGSPATQMTTNVTRINQGIAEKLSLLIQGLAMFVSSFVVAIAVQWKLALITLTVVPLFFFIIGVGMTLDAPIEAKVQGSYSQANVFAQEVMASIRTVHAFWAQGRMTVRYDDYLKEAHVHGKKKSFMYGVMSSSTYFCMYAGNALAFWQGFRMYQSGEIDSVGTVFTVVLSVLLASSSIGLLYPQVPALANGAAAASELFKIFDKSSLLDPLGNEGKVPEKCHGHLEAENVSFSYPSRPDTNVLNNISLNIPAGKTTAIVGASGSGKSTIIGLLERWYLPTSGRFLLDGMDVSMLNVKWLRSQMALVQQCPRSQCRANRSKGLIASFSRENHGSHRASPITIKDADNIVVVSAGQVVEQGTHEELLALNAHYARLIRAQNLAVSANQVHKNLSAKQNMVEVETDEEVARVMTAQTEKSMVLKGGDDKPKDRSIMTSIFLILKEQKALLPHIIVAALACSIAAATWPGQAVLFSRLITAFSSSQPSASDANFYALMFFVIALGNLVAYFTIGYISNHVAQSISHQYRLELFSRMVVMDIDFFDRTENSSGALASTLSSVPTSLTELLGLNIYVILVMIVNITASSILALAYGWKLALVMINPSQFVAVCGPSGCGKSTLVSLLERYYDPVSGKDLRLVSKTSRDVSPSPLPQTRCPMVQQEPVLYEGNCTREHLDGT</sequence>
<feature type="transmembrane region" description="Helical" evidence="8">
    <location>
        <begin position="95"/>
        <end position="122"/>
    </location>
</feature>
<accession>A0A0D2XHY5</accession>
<dbReference type="SUPFAM" id="SSF52540">
    <property type="entry name" value="P-loop containing nucleoside triphosphate hydrolases"/>
    <property type="match status" value="2"/>
</dbReference>
<dbReference type="InterPro" id="IPR039421">
    <property type="entry name" value="Type_1_exporter"/>
</dbReference>
<reference evidence="9" key="2">
    <citation type="submission" date="2025-08" db="UniProtKB">
        <authorList>
            <consortium name="EnsemblFungi"/>
        </authorList>
    </citation>
    <scope>IDENTIFICATION</scope>
    <source>
        <strain evidence="9">4287 / CBS 123668 / FGSC 9935 / NRRL 34936</strain>
    </source>
</reference>
<evidence type="ECO:0000313" key="9">
    <source>
        <dbReference type="EnsemblFungi" id="FOXG_03534P0"/>
    </source>
</evidence>
<feature type="transmembrane region" description="Helical" evidence="8">
    <location>
        <begin position="274"/>
        <end position="299"/>
    </location>
</feature>
<keyword evidence="2" id="KW-0813">Transport</keyword>
<dbReference type="VEuPathDB" id="FungiDB:FOXG_03534"/>
<dbReference type="GO" id="GO:0016887">
    <property type="term" value="F:ATP hydrolysis activity"/>
    <property type="evidence" value="ECO:0007669"/>
    <property type="project" value="InterPro"/>
</dbReference>
<dbReference type="InterPro" id="IPR003439">
    <property type="entry name" value="ABC_transporter-like_ATP-bd"/>
</dbReference>
<dbReference type="Gene3D" id="1.20.1560.10">
    <property type="entry name" value="ABC transporter type 1, transmembrane domain"/>
    <property type="match status" value="2"/>
</dbReference>
<proteinExistence type="predicted"/>
<evidence type="ECO:0000256" key="8">
    <source>
        <dbReference type="SAM" id="Phobius"/>
    </source>
</evidence>
<dbReference type="InterPro" id="IPR036640">
    <property type="entry name" value="ABC1_TM_sf"/>
</dbReference>
<dbReference type="AlphaFoldDB" id="A0A0D2XHY5"/>
<dbReference type="InterPro" id="IPR011527">
    <property type="entry name" value="ABC1_TM_dom"/>
</dbReference>
<dbReference type="PROSITE" id="PS50893">
    <property type="entry name" value="ABC_TRANSPORTER_2"/>
    <property type="match status" value="1"/>
</dbReference>
<dbReference type="PROSITE" id="PS50929">
    <property type="entry name" value="ABC_TM1F"/>
    <property type="match status" value="2"/>
</dbReference>
<feature type="transmembrane region" description="Helical" evidence="8">
    <location>
        <begin position="171"/>
        <end position="191"/>
    </location>
</feature>
<dbReference type="Gene3D" id="3.40.50.300">
    <property type="entry name" value="P-loop containing nucleotide triphosphate hydrolases"/>
    <property type="match status" value="3"/>
</dbReference>
<protein>
    <submittedName>
        <fullName evidence="9">Uncharacterized protein</fullName>
    </submittedName>
</protein>
<feature type="transmembrane region" description="Helical" evidence="8">
    <location>
        <begin position="595"/>
        <end position="619"/>
    </location>
</feature>
<dbReference type="CDD" id="cd18577">
    <property type="entry name" value="ABC_6TM_Pgp_ABCB1_D1_like"/>
    <property type="match status" value="1"/>
</dbReference>
<dbReference type="PANTHER" id="PTHR43394">
    <property type="entry name" value="ATP-DEPENDENT PERMEASE MDL1, MITOCHONDRIAL"/>
    <property type="match status" value="1"/>
</dbReference>
<keyword evidence="5 8" id="KW-1133">Transmembrane helix</keyword>
<feature type="region of interest" description="Disordered" evidence="7">
    <location>
        <begin position="1"/>
        <end position="23"/>
    </location>
</feature>
<dbReference type="PANTHER" id="PTHR43394:SF11">
    <property type="entry name" value="ATP-BINDING CASSETTE TRANSPORTER"/>
    <property type="match status" value="1"/>
</dbReference>
<feature type="transmembrane region" description="Helical" evidence="8">
    <location>
        <begin position="311"/>
        <end position="331"/>
    </location>
</feature>
<feature type="transmembrane region" description="Helical" evidence="8">
    <location>
        <begin position="639"/>
        <end position="661"/>
    </location>
</feature>
<gene>
    <name evidence="9" type="primary">28945654</name>
</gene>
<keyword evidence="3 8" id="KW-0812">Transmembrane</keyword>
<feature type="transmembrane region" description="Helical" evidence="8">
    <location>
        <begin position="718"/>
        <end position="740"/>
    </location>
</feature>
<dbReference type="Pfam" id="PF00005">
    <property type="entry name" value="ABC_tran"/>
    <property type="match status" value="1"/>
</dbReference>
<feature type="transmembrane region" description="Helical" evidence="8">
    <location>
        <begin position="44"/>
        <end position="68"/>
    </location>
</feature>
<evidence type="ECO:0000256" key="4">
    <source>
        <dbReference type="ARBA" id="ARBA00022737"/>
    </source>
</evidence>
<evidence type="ECO:0000256" key="5">
    <source>
        <dbReference type="ARBA" id="ARBA00022989"/>
    </source>
</evidence>
<dbReference type="GO" id="GO:0005524">
    <property type="term" value="F:ATP binding"/>
    <property type="evidence" value="ECO:0007669"/>
    <property type="project" value="InterPro"/>
</dbReference>
<evidence type="ECO:0000256" key="2">
    <source>
        <dbReference type="ARBA" id="ARBA00022448"/>
    </source>
</evidence>
<evidence type="ECO:0000256" key="3">
    <source>
        <dbReference type="ARBA" id="ARBA00022692"/>
    </source>
</evidence>
<dbReference type="EnsemblFungi" id="FOXG_03534T0">
    <property type="protein sequence ID" value="FOXG_03534P0"/>
    <property type="gene ID" value="FOXG_03534"/>
</dbReference>
<dbReference type="GO" id="GO:0016020">
    <property type="term" value="C:membrane"/>
    <property type="evidence" value="ECO:0007669"/>
    <property type="project" value="UniProtKB-SubCell"/>
</dbReference>
<keyword evidence="6 8" id="KW-0472">Membrane</keyword>
<dbReference type="InterPro" id="IPR027417">
    <property type="entry name" value="P-loop_NTPase"/>
</dbReference>
<dbReference type="Proteomes" id="UP000002489">
    <property type="component" value="Unassembled WGS sequence"/>
</dbReference>
<evidence type="ECO:0000256" key="6">
    <source>
        <dbReference type="ARBA" id="ARBA00023136"/>
    </source>
</evidence>
<dbReference type="Pfam" id="PF00664">
    <property type="entry name" value="ABC_membrane"/>
    <property type="match status" value="2"/>
</dbReference>
<feature type="compositionally biased region" description="Basic and acidic residues" evidence="7">
    <location>
        <begin position="1"/>
        <end position="11"/>
    </location>
</feature>
<comment type="subcellular location">
    <subcellularLocation>
        <location evidence="1">Membrane</location>
        <topology evidence="1">Multi-pass membrane protein</topology>
    </subcellularLocation>
</comment>
<evidence type="ECO:0000256" key="7">
    <source>
        <dbReference type="SAM" id="MobiDB-lite"/>
    </source>
</evidence>
<dbReference type="SUPFAM" id="SSF90123">
    <property type="entry name" value="ABC transporter transmembrane region"/>
    <property type="match status" value="2"/>
</dbReference>
<dbReference type="GO" id="GO:0140359">
    <property type="term" value="F:ABC-type transporter activity"/>
    <property type="evidence" value="ECO:0007669"/>
    <property type="project" value="InterPro"/>
</dbReference>